<dbReference type="GO" id="GO:0045815">
    <property type="term" value="P:transcription initiation-coupled chromatin remodeling"/>
    <property type="evidence" value="ECO:0007669"/>
    <property type="project" value="TreeGrafter"/>
</dbReference>
<dbReference type="Proteomes" id="UP000728185">
    <property type="component" value="Unassembled WGS sequence"/>
</dbReference>
<gene>
    <name evidence="3" type="ORF">FBUS_06676</name>
</gene>
<keyword evidence="4" id="KW-1185">Reference proteome</keyword>
<feature type="transmembrane region" description="Helical" evidence="2">
    <location>
        <begin position="41"/>
        <end position="61"/>
    </location>
</feature>
<dbReference type="AlphaFoldDB" id="A0A8E0VFT0"/>
<dbReference type="InterPro" id="IPR032743">
    <property type="entry name" value="FAM47"/>
</dbReference>
<comment type="similarity">
    <text evidence="1">Belongs to the FAM47 family.</text>
</comment>
<name>A0A8E0VFT0_9TREM</name>
<dbReference type="EMBL" id="LUCM01011726">
    <property type="protein sequence ID" value="KAA0183539.1"/>
    <property type="molecule type" value="Genomic_DNA"/>
</dbReference>
<keyword evidence="2" id="KW-1133">Transmembrane helix</keyword>
<evidence type="ECO:0000256" key="2">
    <source>
        <dbReference type="SAM" id="Phobius"/>
    </source>
</evidence>
<reference evidence="3" key="1">
    <citation type="submission" date="2019-05" db="EMBL/GenBank/DDBJ databases">
        <title>Annotation for the trematode Fasciolopsis buski.</title>
        <authorList>
            <person name="Choi Y.-J."/>
        </authorList>
    </citation>
    <scope>NUCLEOTIDE SEQUENCE</scope>
    <source>
        <strain evidence="3">HT</strain>
        <tissue evidence="3">Whole worm</tissue>
    </source>
</reference>
<proteinExistence type="inferred from homology"/>
<dbReference type="PANTHER" id="PTHR46449">
    <property type="entry name" value="ZGC:158260"/>
    <property type="match status" value="1"/>
</dbReference>
<dbReference type="OrthoDB" id="6755972at2759"/>
<evidence type="ECO:0000313" key="4">
    <source>
        <dbReference type="Proteomes" id="UP000728185"/>
    </source>
</evidence>
<protein>
    <submittedName>
        <fullName evidence="3">Uncharacterized protein</fullName>
    </submittedName>
</protein>
<keyword evidence="2" id="KW-0812">Transmembrane</keyword>
<keyword evidence="2" id="KW-0472">Membrane</keyword>
<organism evidence="3 4">
    <name type="scientific">Fasciolopsis buskii</name>
    <dbReference type="NCBI Taxonomy" id="27845"/>
    <lineage>
        <taxon>Eukaryota</taxon>
        <taxon>Metazoa</taxon>
        <taxon>Spiralia</taxon>
        <taxon>Lophotrochozoa</taxon>
        <taxon>Platyhelminthes</taxon>
        <taxon>Trematoda</taxon>
        <taxon>Digenea</taxon>
        <taxon>Plagiorchiida</taxon>
        <taxon>Echinostomata</taxon>
        <taxon>Echinostomatoidea</taxon>
        <taxon>Fasciolidae</taxon>
        <taxon>Fasciolopsis</taxon>
    </lineage>
</organism>
<dbReference type="PANTHER" id="PTHR46449:SF5">
    <property type="entry name" value="FAMILY WITH SEQUENCE SIMILARITY 47 MEMBER E"/>
    <property type="match status" value="1"/>
</dbReference>
<comment type="caution">
    <text evidence="3">The sequence shown here is derived from an EMBL/GenBank/DDBJ whole genome shotgun (WGS) entry which is preliminary data.</text>
</comment>
<sequence length="194" mass="22568">METCRLYSKQLESFLPFQAFCYGEEFYTSQRTRKVGARVRAGNLFGGTTRITAIEFIPFALVFRKYFMIHLPLTKTFLSQIIVDIILLKQQKYNKLRYGTWFIPPKDWKVLRADEQLESPPVLSNSQEAELKKRSISLYEQMISMHGYEAFKQFSDSQKRRLPKFMIKPVDIMAIGTISDLLRPTSGPLQAKPP</sequence>
<accession>A0A8E0VFT0</accession>
<dbReference type="GO" id="GO:0000785">
    <property type="term" value="C:chromatin"/>
    <property type="evidence" value="ECO:0007669"/>
    <property type="project" value="TreeGrafter"/>
</dbReference>
<evidence type="ECO:0000313" key="3">
    <source>
        <dbReference type="EMBL" id="KAA0183539.1"/>
    </source>
</evidence>
<evidence type="ECO:0000256" key="1">
    <source>
        <dbReference type="ARBA" id="ARBA00005277"/>
    </source>
</evidence>